<dbReference type="InterPro" id="IPR006626">
    <property type="entry name" value="PbH1"/>
</dbReference>
<evidence type="ECO:0000313" key="11">
    <source>
        <dbReference type="Proteomes" id="UP001652660"/>
    </source>
</evidence>
<reference evidence="12" key="2">
    <citation type="submission" date="2025-08" db="UniProtKB">
        <authorList>
            <consortium name="RefSeq"/>
        </authorList>
    </citation>
    <scope>IDENTIFICATION</scope>
    <source>
        <tissue evidence="12">Leaves</tissue>
    </source>
</reference>
<dbReference type="OrthoDB" id="187139at2759"/>
<evidence type="ECO:0000256" key="9">
    <source>
        <dbReference type="RuleBase" id="RU361169"/>
    </source>
</evidence>
<organism evidence="11 12">
    <name type="scientific">Coffea arabica</name>
    <name type="common">Arabian coffee</name>
    <dbReference type="NCBI Taxonomy" id="13443"/>
    <lineage>
        <taxon>Eukaryota</taxon>
        <taxon>Viridiplantae</taxon>
        <taxon>Streptophyta</taxon>
        <taxon>Embryophyta</taxon>
        <taxon>Tracheophyta</taxon>
        <taxon>Spermatophyta</taxon>
        <taxon>Magnoliopsida</taxon>
        <taxon>eudicotyledons</taxon>
        <taxon>Gunneridae</taxon>
        <taxon>Pentapetalae</taxon>
        <taxon>asterids</taxon>
        <taxon>lamiids</taxon>
        <taxon>Gentianales</taxon>
        <taxon>Rubiaceae</taxon>
        <taxon>Ixoroideae</taxon>
        <taxon>Gardenieae complex</taxon>
        <taxon>Bertiereae - Coffeeae clade</taxon>
        <taxon>Coffeeae</taxon>
        <taxon>Coffea</taxon>
    </lineage>
</organism>
<keyword evidence="4" id="KW-0964">Secreted</keyword>
<dbReference type="GO" id="GO:0071555">
    <property type="term" value="P:cell wall organization"/>
    <property type="evidence" value="ECO:0007669"/>
    <property type="project" value="UniProtKB-KW"/>
</dbReference>
<dbReference type="SMART" id="SM00710">
    <property type="entry name" value="PbH1"/>
    <property type="match status" value="7"/>
</dbReference>
<evidence type="ECO:0000256" key="3">
    <source>
        <dbReference type="ARBA" id="ARBA00022512"/>
    </source>
</evidence>
<dbReference type="AlphaFoldDB" id="A0A6P6WJT1"/>
<dbReference type="PANTHER" id="PTHR31375">
    <property type="match status" value="1"/>
</dbReference>
<reference evidence="11" key="1">
    <citation type="journal article" date="2025" name="Foods">
        <title>Unveiling the Microbial Signatures of Arabica Coffee Cherries: Insights into Ripeness Specific Diversity, Functional Traits, and Implications for Quality and Safety.</title>
        <authorList>
            <consortium name="RefSeq"/>
            <person name="Tenea G.N."/>
            <person name="Cifuentes V."/>
            <person name="Reyes P."/>
            <person name="Cevallos-Vallejos M."/>
        </authorList>
    </citation>
    <scope>NUCLEOTIDE SEQUENCE [LARGE SCALE GENOMIC DNA]</scope>
</reference>
<keyword evidence="7" id="KW-0961">Cell wall biogenesis/degradation</keyword>
<dbReference type="SUPFAM" id="SSF51126">
    <property type="entry name" value="Pectin lyase-like"/>
    <property type="match status" value="1"/>
</dbReference>
<gene>
    <name evidence="12" type="primary">LOC113733697</name>
</gene>
<dbReference type="Gene3D" id="2.160.20.10">
    <property type="entry name" value="Single-stranded right-handed beta-helix, Pectin lyase-like"/>
    <property type="match status" value="1"/>
</dbReference>
<protein>
    <submittedName>
        <fullName evidence="12">Polygalacturonase-like</fullName>
    </submittedName>
</protein>
<keyword evidence="11" id="KW-1185">Reference proteome</keyword>
<evidence type="ECO:0000256" key="6">
    <source>
        <dbReference type="ARBA" id="ARBA00023295"/>
    </source>
</evidence>
<dbReference type="FunFam" id="2.160.20.10:FF:000016">
    <property type="entry name" value="Polygalacturonase 7"/>
    <property type="match status" value="1"/>
</dbReference>
<proteinExistence type="inferred from homology"/>
<dbReference type="GO" id="GO:0005975">
    <property type="term" value="P:carbohydrate metabolic process"/>
    <property type="evidence" value="ECO:0007669"/>
    <property type="project" value="InterPro"/>
</dbReference>
<evidence type="ECO:0000256" key="1">
    <source>
        <dbReference type="ARBA" id="ARBA00004191"/>
    </source>
</evidence>
<comment type="subcellular location">
    <subcellularLocation>
        <location evidence="1">Secreted</location>
        <location evidence="1">Cell wall</location>
    </subcellularLocation>
</comment>
<dbReference type="GO" id="GO:0004650">
    <property type="term" value="F:polygalacturonase activity"/>
    <property type="evidence" value="ECO:0007669"/>
    <property type="project" value="InterPro"/>
</dbReference>
<keyword evidence="3" id="KW-0134">Cell wall</keyword>
<keyword evidence="5 9" id="KW-0378">Hydrolase</keyword>
<sequence>MEKPISLFVVTFLFFLLNQSRAIVGKYNVLELGAKADGNTDSTQSLLSAWAAACGSSKPSTILVPKGRFLVKRVQFSGPCKNKAINFRIRGTLVAPSGHEALGNAGYWLHFQNVDGVTIHGGILDARGAGLWACKAAGNGCSSGGATTLGFTNSNNIAITRLTSLNSQMYHLVFIGCNQVKLQKIKVLAAGNSPNTDGIHVQFSSGVSILSSRISTGDDCVSIGPGTTNLWIENVLCGPGHGISIGSLAKDFEEEGVQNVTVKRVKFRNTQNGARIKSWGRPSKGFVKDVLFQHVTMINVQNPIVIDQNYCPRHINCPGQVSGVKINDVTYRDIHGTSATEVAVKFDCSEKYPCSGIRLEDVKLTYQNQKAKSSCANAAGTALGLLEPASCL</sequence>
<evidence type="ECO:0000313" key="12">
    <source>
        <dbReference type="RefSeq" id="XP_027115693.1"/>
    </source>
</evidence>
<dbReference type="Proteomes" id="UP001652660">
    <property type="component" value="Chromosome 3c"/>
</dbReference>
<evidence type="ECO:0000256" key="7">
    <source>
        <dbReference type="ARBA" id="ARBA00023316"/>
    </source>
</evidence>
<name>A0A6P6WJT1_COFAR</name>
<evidence type="ECO:0000256" key="4">
    <source>
        <dbReference type="ARBA" id="ARBA00022525"/>
    </source>
</evidence>
<dbReference type="InterPro" id="IPR011050">
    <property type="entry name" value="Pectin_lyase_fold/virulence"/>
</dbReference>
<feature type="active site" evidence="8">
    <location>
        <position position="241"/>
    </location>
</feature>
<accession>A0A6P6WJT1</accession>
<keyword evidence="10" id="KW-0732">Signal</keyword>
<dbReference type="PROSITE" id="PS00502">
    <property type="entry name" value="POLYGALACTURONASE"/>
    <property type="match status" value="1"/>
</dbReference>
<keyword evidence="6 9" id="KW-0326">Glycosidase</keyword>
<feature type="signal peptide" evidence="10">
    <location>
        <begin position="1"/>
        <end position="22"/>
    </location>
</feature>
<evidence type="ECO:0000256" key="2">
    <source>
        <dbReference type="ARBA" id="ARBA00008834"/>
    </source>
</evidence>
<evidence type="ECO:0000256" key="10">
    <source>
        <dbReference type="SAM" id="SignalP"/>
    </source>
</evidence>
<evidence type="ECO:0000256" key="5">
    <source>
        <dbReference type="ARBA" id="ARBA00022801"/>
    </source>
</evidence>
<dbReference type="Pfam" id="PF00295">
    <property type="entry name" value="Glyco_hydro_28"/>
    <property type="match status" value="1"/>
</dbReference>
<dbReference type="GeneID" id="113733697"/>
<dbReference type="InterPro" id="IPR012334">
    <property type="entry name" value="Pectin_lyas_fold"/>
</dbReference>
<evidence type="ECO:0000256" key="8">
    <source>
        <dbReference type="PROSITE-ProRule" id="PRU10052"/>
    </source>
</evidence>
<dbReference type="InterPro" id="IPR000743">
    <property type="entry name" value="Glyco_hydro_28"/>
</dbReference>
<dbReference type="RefSeq" id="XP_027115693.1">
    <property type="nucleotide sequence ID" value="XM_027259892.2"/>
</dbReference>
<comment type="similarity">
    <text evidence="2 9">Belongs to the glycosyl hydrolase 28 family.</text>
</comment>
<feature type="chain" id="PRO_5027580104" evidence="10">
    <location>
        <begin position="23"/>
        <end position="392"/>
    </location>
</feature>